<gene>
    <name evidence="2" type="ORF">TTHERM_00079330</name>
</gene>
<sequence length="1180" mass="138462">MEQNQQYQIRVSGLPLDIDVDSYSGLFGSNGKYKIIKKYEDNQISNKSNASQQLVLQYESLQVAQATIKEIKSQNSNLSAELIALPQQQQNDQNASTRQENQIMISKVVQQDQAPNSSSQKLSSSKSRSRSNSPKNIHNTKSNQVQFSTLKNKGDIQLNSNGLSIVVDKDNSINSGNQYQFGYNSMLSQQIQDINGQNSSNSQHFKDVSPQKAQASKVKSSESRERISNDNQSIESGEVPSSSRDQQNNDLSQSQFSKDERINVPQTQTQQNVVKQTLTIIKQDRNQINNNNSNSNNVNNSNNNNNFNSNGKSINNVVISIAAAQPNNVTAPNPAQAGIGGGRVITIKKKDQGPKLIDKLIIKQKPSQNDLEKPTVSTGSLENVNLQSQSIQQMQPQPNPSNFSYKIQNSQIISRSGVATNNNGGLKTQKVLRISQRENDGNNSTFGEEKDYQLNSNNNKSNINVYQKREYQAKQDIYKNRYQINYNNEEKYNYNQLGEQQKQLINNNIQNYQTQNQNDFSKQKLFISSNQSQNQQINIQIQQQQQQNSCQQQLQQQQQIQYQQQQLLSQQSQQQSQLQLQQQQPQLLQSQQSQQFQNNLKQYQQYYSQQLNSNNQQYLNQPILNMQYSQHQQNFSQVLKVVDIQAEKKKLHKLIHERIKLVHLRHMREKKKKYHCLHVFHRINCHQIHKSQQNIDDQKQYPEYLRNMDFLQFCKYFRSKLERSSSLSIEREFFLQQPLSSISKPSKSPPQSGQNNLLPEAKQLQTSLNDKNIKDKIQQNNNSCQLESNQIQQQYQSRSKQKELALSGREKKDYSAERYQRENKDGRDDKQLREKSKDNNRDYRDNKDIVDFRDVKENRDNRDYKDTRSYKDSRDYKDNRDFRDNNRGISRELQHQQQFNYDKQNQYNKNNTFQENSSPTRSLRENNNTTNNNNNYQYNNNNSRRYYKNFQDCRRSRSRSHDSRSNSFSRNQYKGNVHNQNGKNYKNYEKKQNKYSPKHQYRNEKNRYFSRSTSPDSRKGQQQPQYQQTRYNRNDEDQNKHYKEDRKEILHQNKNDKYYNQDQRKQNKHNRSSHDNSKISKNQQEINDGETKKQNQKSNSPNRNVKQNQKSDQMDIEDSFKQPELLEQEIKKSTFSDVEDYKSSSRESQRVKPLSINQNSGQKQKYDEDQLDYSSDRDNN</sequence>
<feature type="region of interest" description="Disordered" evidence="1">
    <location>
        <begin position="108"/>
        <end position="144"/>
    </location>
</feature>
<feature type="compositionally biased region" description="Polar residues" evidence="1">
    <location>
        <begin position="229"/>
        <end position="256"/>
    </location>
</feature>
<evidence type="ECO:0000313" key="2">
    <source>
        <dbReference type="EMBL" id="EAR95529.2"/>
    </source>
</evidence>
<dbReference type="EMBL" id="GG662704">
    <property type="protein sequence ID" value="EAR95529.2"/>
    <property type="molecule type" value="Genomic_DNA"/>
</dbReference>
<dbReference type="AlphaFoldDB" id="Q23FT1"/>
<feature type="compositionally biased region" description="Basic and acidic residues" evidence="1">
    <location>
        <begin position="800"/>
        <end position="845"/>
    </location>
</feature>
<feature type="compositionally biased region" description="Basic and acidic residues" evidence="1">
    <location>
        <begin position="951"/>
        <end position="964"/>
    </location>
</feature>
<feature type="compositionally biased region" description="Basic and acidic residues" evidence="1">
    <location>
        <begin position="219"/>
        <end position="228"/>
    </location>
</feature>
<feature type="compositionally biased region" description="Polar residues" evidence="1">
    <location>
        <begin position="134"/>
        <end position="144"/>
    </location>
</feature>
<dbReference type="STRING" id="312017.Q23FT1"/>
<feature type="region of interest" description="Disordered" evidence="1">
    <location>
        <begin position="196"/>
        <end position="270"/>
    </location>
</feature>
<feature type="region of interest" description="Disordered" evidence="1">
    <location>
        <begin position="285"/>
        <end position="310"/>
    </location>
</feature>
<dbReference type="HOGENOM" id="CLU_295199_0_0_1"/>
<evidence type="ECO:0000313" key="3">
    <source>
        <dbReference type="Proteomes" id="UP000009168"/>
    </source>
</evidence>
<dbReference type="RefSeq" id="XP_001015774.2">
    <property type="nucleotide sequence ID" value="XM_001015774.2"/>
</dbReference>
<dbReference type="GeneID" id="7845611"/>
<feature type="compositionally biased region" description="Low complexity" evidence="1">
    <location>
        <begin position="926"/>
        <end position="942"/>
    </location>
</feature>
<feature type="compositionally biased region" description="Basic and acidic residues" evidence="1">
    <location>
        <begin position="1128"/>
        <end position="1150"/>
    </location>
</feature>
<dbReference type="InParanoid" id="Q23FT1"/>
<reference evidence="3" key="1">
    <citation type="journal article" date="2006" name="PLoS Biol.">
        <title>Macronuclear genome sequence of the ciliate Tetrahymena thermophila, a model eukaryote.</title>
        <authorList>
            <person name="Eisen J.A."/>
            <person name="Coyne R.S."/>
            <person name="Wu M."/>
            <person name="Wu D."/>
            <person name="Thiagarajan M."/>
            <person name="Wortman J.R."/>
            <person name="Badger J.H."/>
            <person name="Ren Q."/>
            <person name="Amedeo P."/>
            <person name="Jones K.M."/>
            <person name="Tallon L.J."/>
            <person name="Delcher A.L."/>
            <person name="Salzberg S.L."/>
            <person name="Silva J.C."/>
            <person name="Haas B.J."/>
            <person name="Majoros W.H."/>
            <person name="Farzad M."/>
            <person name="Carlton J.M."/>
            <person name="Smith R.K. Jr."/>
            <person name="Garg J."/>
            <person name="Pearlman R.E."/>
            <person name="Karrer K.M."/>
            <person name="Sun L."/>
            <person name="Manning G."/>
            <person name="Elde N.C."/>
            <person name="Turkewitz A.P."/>
            <person name="Asai D.J."/>
            <person name="Wilkes D.E."/>
            <person name="Wang Y."/>
            <person name="Cai H."/>
            <person name="Collins K."/>
            <person name="Stewart B.A."/>
            <person name="Lee S.R."/>
            <person name="Wilamowska K."/>
            <person name="Weinberg Z."/>
            <person name="Ruzzo W.L."/>
            <person name="Wloga D."/>
            <person name="Gaertig J."/>
            <person name="Frankel J."/>
            <person name="Tsao C.-C."/>
            <person name="Gorovsky M.A."/>
            <person name="Keeling P.J."/>
            <person name="Waller R.F."/>
            <person name="Patron N.J."/>
            <person name="Cherry J.M."/>
            <person name="Stover N.A."/>
            <person name="Krieger C.J."/>
            <person name="del Toro C."/>
            <person name="Ryder H.F."/>
            <person name="Williamson S.C."/>
            <person name="Barbeau R.A."/>
            <person name="Hamilton E.P."/>
            <person name="Orias E."/>
        </authorList>
    </citation>
    <scope>NUCLEOTIDE SEQUENCE [LARGE SCALE GENOMIC DNA]</scope>
    <source>
        <strain evidence="3">SB210</strain>
    </source>
</reference>
<feature type="compositionally biased region" description="Low complexity" evidence="1">
    <location>
        <begin position="781"/>
        <end position="798"/>
    </location>
</feature>
<feature type="compositionally biased region" description="Low complexity" evidence="1">
    <location>
        <begin position="289"/>
        <end position="310"/>
    </location>
</feature>
<feature type="compositionally biased region" description="Low complexity" evidence="1">
    <location>
        <begin position="116"/>
        <end position="133"/>
    </location>
</feature>
<name>Q23FT1_TETTS</name>
<dbReference type="KEGG" id="tet:TTHERM_00079330"/>
<feature type="compositionally biased region" description="Basic and acidic residues" evidence="1">
    <location>
        <begin position="1164"/>
        <end position="1180"/>
    </location>
</feature>
<feature type="region of interest" description="Disordered" evidence="1">
    <location>
        <begin position="781"/>
        <end position="845"/>
    </location>
</feature>
<feature type="region of interest" description="Disordered" evidence="1">
    <location>
        <begin position="901"/>
        <end position="1180"/>
    </location>
</feature>
<feature type="region of interest" description="Disordered" evidence="1">
    <location>
        <begin position="863"/>
        <end position="886"/>
    </location>
</feature>
<evidence type="ECO:0000256" key="1">
    <source>
        <dbReference type="SAM" id="MobiDB-lite"/>
    </source>
</evidence>
<accession>Q23FT1</accession>
<feature type="compositionally biased region" description="Polar residues" evidence="1">
    <location>
        <begin position="1096"/>
        <end position="1111"/>
    </location>
</feature>
<keyword evidence="3" id="KW-1185">Reference proteome</keyword>
<feature type="compositionally biased region" description="Polar residues" evidence="1">
    <location>
        <begin position="912"/>
        <end position="921"/>
    </location>
</feature>
<feature type="region of interest" description="Disordered" evidence="1">
    <location>
        <begin position="435"/>
        <end position="461"/>
    </location>
</feature>
<organism evidence="2 3">
    <name type="scientific">Tetrahymena thermophila (strain SB210)</name>
    <dbReference type="NCBI Taxonomy" id="312017"/>
    <lineage>
        <taxon>Eukaryota</taxon>
        <taxon>Sar</taxon>
        <taxon>Alveolata</taxon>
        <taxon>Ciliophora</taxon>
        <taxon>Intramacronucleata</taxon>
        <taxon>Oligohymenophorea</taxon>
        <taxon>Hymenostomatida</taxon>
        <taxon>Tetrahymenina</taxon>
        <taxon>Tetrahymenidae</taxon>
        <taxon>Tetrahymena</taxon>
    </lineage>
</organism>
<dbReference type="Proteomes" id="UP000009168">
    <property type="component" value="Unassembled WGS sequence"/>
</dbReference>
<feature type="compositionally biased region" description="Low complexity" evidence="1">
    <location>
        <begin position="901"/>
        <end position="911"/>
    </location>
</feature>
<proteinExistence type="predicted"/>
<protein>
    <submittedName>
        <fullName evidence="2">Uncharacterized protein</fullName>
    </submittedName>
</protein>
<feature type="compositionally biased region" description="Basic and acidic residues" evidence="1">
    <location>
        <begin position="1032"/>
        <end position="1065"/>
    </location>
</feature>